<name>L0DEK9_SINAD</name>
<evidence type="ECO:0000313" key="2">
    <source>
        <dbReference type="Proteomes" id="UP000010798"/>
    </source>
</evidence>
<sequence>MIRFSCEECNLRAFYEPYGIPRFLQEQMIREARGFRMRTLDHLFVRIRDPSTRRVGRLKLSIMGVGRKNVEIVLLLCVFCLQRFEIFNELPPLLVIQLDAKFMAGVRVPDDRRPVRIENLEMGKAGDFGQISDADGVEGTNSDAE</sequence>
<protein>
    <submittedName>
        <fullName evidence="1">Uncharacterized protein</fullName>
    </submittedName>
</protein>
<dbReference type="EMBL" id="CP003364">
    <property type="protein sequence ID" value="AGA27809.1"/>
    <property type="molecule type" value="Genomic_DNA"/>
</dbReference>
<keyword evidence="2" id="KW-1185">Reference proteome</keyword>
<dbReference type="AlphaFoldDB" id="L0DEK9"/>
<gene>
    <name evidence="1" type="ordered locus">Sinac_3554</name>
</gene>
<accession>L0DEK9</accession>
<reference evidence="1 2" key="1">
    <citation type="submission" date="2012-02" db="EMBL/GenBank/DDBJ databases">
        <title>Complete sequence of chromosome of Singulisphaera acidiphila DSM 18658.</title>
        <authorList>
            <consortium name="US DOE Joint Genome Institute (JGI-PGF)"/>
            <person name="Lucas S."/>
            <person name="Copeland A."/>
            <person name="Lapidus A."/>
            <person name="Glavina del Rio T."/>
            <person name="Dalin E."/>
            <person name="Tice H."/>
            <person name="Bruce D."/>
            <person name="Goodwin L."/>
            <person name="Pitluck S."/>
            <person name="Peters L."/>
            <person name="Ovchinnikova G."/>
            <person name="Chertkov O."/>
            <person name="Kyrpides N."/>
            <person name="Mavromatis K."/>
            <person name="Ivanova N."/>
            <person name="Brettin T."/>
            <person name="Detter J.C."/>
            <person name="Han C."/>
            <person name="Larimer F."/>
            <person name="Land M."/>
            <person name="Hauser L."/>
            <person name="Markowitz V."/>
            <person name="Cheng J.-F."/>
            <person name="Hugenholtz P."/>
            <person name="Woyke T."/>
            <person name="Wu D."/>
            <person name="Tindall B."/>
            <person name="Pomrenke H."/>
            <person name="Brambilla E."/>
            <person name="Klenk H.-P."/>
            <person name="Eisen J.A."/>
        </authorList>
    </citation>
    <scope>NUCLEOTIDE SEQUENCE [LARGE SCALE GENOMIC DNA]</scope>
    <source>
        <strain evidence="2">ATCC BAA-1392 / DSM 18658 / VKM B-2454 / MOB10</strain>
    </source>
</reference>
<dbReference type="HOGENOM" id="CLU_1785604_0_0_0"/>
<dbReference type="KEGG" id="saci:Sinac_3554"/>
<organism evidence="1 2">
    <name type="scientific">Singulisphaera acidiphila (strain ATCC BAA-1392 / DSM 18658 / VKM B-2454 / MOB10)</name>
    <dbReference type="NCBI Taxonomy" id="886293"/>
    <lineage>
        <taxon>Bacteria</taxon>
        <taxon>Pseudomonadati</taxon>
        <taxon>Planctomycetota</taxon>
        <taxon>Planctomycetia</taxon>
        <taxon>Isosphaerales</taxon>
        <taxon>Isosphaeraceae</taxon>
        <taxon>Singulisphaera</taxon>
    </lineage>
</organism>
<dbReference type="Proteomes" id="UP000010798">
    <property type="component" value="Chromosome"/>
</dbReference>
<evidence type="ECO:0000313" key="1">
    <source>
        <dbReference type="EMBL" id="AGA27809.1"/>
    </source>
</evidence>
<proteinExistence type="predicted"/>